<proteinExistence type="predicted"/>
<evidence type="ECO:0000313" key="2">
    <source>
        <dbReference type="Proteomes" id="UP000324767"/>
    </source>
</evidence>
<sequence>MLTASAAIPGNSVQLLLTQVFAEVIHWMNIKGANGFLTNGEFVMDGPNAVTIRIWNTNNHQLTIATLGAAVMALENYMRENNWFGAATFYIWDGPNEIGAGLIGVTR</sequence>
<name>A0A5M8PJW5_9LECA</name>
<protein>
    <submittedName>
        <fullName evidence="1">Uncharacterized protein</fullName>
    </submittedName>
</protein>
<dbReference type="AlphaFoldDB" id="A0A5M8PJW5"/>
<dbReference type="EMBL" id="VXIT01000010">
    <property type="protein sequence ID" value="KAA6409733.1"/>
    <property type="molecule type" value="Genomic_DNA"/>
</dbReference>
<comment type="caution">
    <text evidence="1">The sequence shown here is derived from an EMBL/GenBank/DDBJ whole genome shotgun (WGS) entry which is preliminary data.</text>
</comment>
<accession>A0A5M8PJW5</accession>
<organism evidence="1 2">
    <name type="scientific">Lasallia pustulata</name>
    <dbReference type="NCBI Taxonomy" id="136370"/>
    <lineage>
        <taxon>Eukaryota</taxon>
        <taxon>Fungi</taxon>
        <taxon>Dikarya</taxon>
        <taxon>Ascomycota</taxon>
        <taxon>Pezizomycotina</taxon>
        <taxon>Lecanoromycetes</taxon>
        <taxon>OSLEUM clade</taxon>
        <taxon>Umbilicariomycetidae</taxon>
        <taxon>Umbilicariales</taxon>
        <taxon>Umbilicariaceae</taxon>
        <taxon>Lasallia</taxon>
    </lineage>
</organism>
<evidence type="ECO:0000313" key="1">
    <source>
        <dbReference type="EMBL" id="KAA6409733.1"/>
    </source>
</evidence>
<dbReference type="Proteomes" id="UP000324767">
    <property type="component" value="Unassembled WGS sequence"/>
</dbReference>
<dbReference type="OrthoDB" id="5294920at2759"/>
<gene>
    <name evidence="1" type="ORF">FRX48_06345</name>
</gene>
<reference evidence="1 2" key="1">
    <citation type="submission" date="2019-09" db="EMBL/GenBank/DDBJ databases">
        <title>The hologenome of the rock-dwelling lichen Lasallia pustulata.</title>
        <authorList>
            <person name="Greshake Tzovaras B."/>
            <person name="Segers F."/>
            <person name="Bicker A."/>
            <person name="Dal Grande F."/>
            <person name="Otte J."/>
            <person name="Hankeln T."/>
            <person name="Schmitt I."/>
            <person name="Ebersberger I."/>
        </authorList>
    </citation>
    <scope>NUCLEOTIDE SEQUENCE [LARGE SCALE GENOMIC DNA]</scope>
    <source>
        <strain evidence="1">A1-1</strain>
    </source>
</reference>